<evidence type="ECO:0000313" key="1">
    <source>
        <dbReference type="EMBL" id="MCR6679999.1"/>
    </source>
</evidence>
<comment type="caution">
    <text evidence="1">The sequence shown here is derived from an EMBL/GenBank/DDBJ whole genome shotgun (WGS) entry which is preliminary data.</text>
</comment>
<evidence type="ECO:0000313" key="2">
    <source>
        <dbReference type="Proteomes" id="UP001206878"/>
    </source>
</evidence>
<reference evidence="1" key="1">
    <citation type="submission" date="2022-07" db="EMBL/GenBank/DDBJ databases">
        <title>Diversity of ethanolamine utilization by human commensal Escherichia coli.</title>
        <authorList>
            <person name="Jubelin G."/>
        </authorList>
    </citation>
    <scope>NUCLEOTIDE SEQUENCE</scope>
    <source>
        <strain evidence="1">S1</strain>
    </source>
</reference>
<organism evidence="1 2">
    <name type="scientific">Escherichia marmotae</name>
    <dbReference type="NCBI Taxonomy" id="1499973"/>
    <lineage>
        <taxon>Bacteria</taxon>
        <taxon>Pseudomonadati</taxon>
        <taxon>Pseudomonadota</taxon>
        <taxon>Gammaproteobacteria</taxon>
        <taxon>Enterobacterales</taxon>
        <taxon>Enterobacteriaceae</taxon>
        <taxon>Escherichia</taxon>
    </lineage>
</organism>
<dbReference type="GO" id="GO:0003677">
    <property type="term" value="F:DNA binding"/>
    <property type="evidence" value="ECO:0007669"/>
    <property type="project" value="UniProtKB-KW"/>
</dbReference>
<gene>
    <name evidence="1" type="ORF">NVV43_32150</name>
</gene>
<dbReference type="AlphaFoldDB" id="A0AAW5N2F1"/>
<accession>A0AAW5N2F1</accession>
<dbReference type="EMBL" id="JANPXH010002104">
    <property type="protein sequence ID" value="MCR6679999.1"/>
    <property type="molecule type" value="Genomic_DNA"/>
</dbReference>
<keyword evidence="1" id="KW-0238">DNA-binding</keyword>
<sequence>NLLLKLNVRSSVAATILFLQHRVAQ</sequence>
<feature type="non-terminal residue" evidence="1">
    <location>
        <position position="1"/>
    </location>
</feature>
<protein>
    <submittedName>
        <fullName evidence="1">DNA-binding response regulator</fullName>
    </submittedName>
</protein>
<dbReference type="Proteomes" id="UP001206878">
    <property type="component" value="Unassembled WGS sequence"/>
</dbReference>
<proteinExistence type="predicted"/>
<name>A0AAW5N2F1_9ESCH</name>